<dbReference type="InterPro" id="IPR013525">
    <property type="entry name" value="ABC2_TM"/>
</dbReference>
<name>A0ABR3HVT5_LOXSC</name>
<feature type="transmembrane region" description="Helical" evidence="15">
    <location>
        <begin position="412"/>
        <end position="434"/>
    </location>
</feature>
<dbReference type="Gene3D" id="3.40.50.300">
    <property type="entry name" value="P-loop containing nucleotide triphosphate hydrolases"/>
    <property type="match status" value="1"/>
</dbReference>
<feature type="domain" description="Thioredoxin" evidence="18">
    <location>
        <begin position="652"/>
        <end position="768"/>
    </location>
</feature>
<dbReference type="PROSITE" id="PS00194">
    <property type="entry name" value="THIOREDOXIN_1"/>
    <property type="match status" value="1"/>
</dbReference>
<keyword evidence="12 15" id="KW-0472">Membrane</keyword>
<evidence type="ECO:0000256" key="3">
    <source>
        <dbReference type="ARBA" id="ARBA00005814"/>
    </source>
</evidence>
<dbReference type="InterPro" id="IPR017871">
    <property type="entry name" value="ABC_transporter-like_CS"/>
</dbReference>
<evidence type="ECO:0000256" key="15">
    <source>
        <dbReference type="SAM" id="Phobius"/>
    </source>
</evidence>
<dbReference type="InterPro" id="IPR050352">
    <property type="entry name" value="ABCG_transporters"/>
</dbReference>
<dbReference type="InterPro" id="IPR017937">
    <property type="entry name" value="Thioredoxin_CS"/>
</dbReference>
<proteinExistence type="inferred from homology"/>
<evidence type="ECO:0000313" key="19">
    <source>
        <dbReference type="EMBL" id="KAL0880678.1"/>
    </source>
</evidence>
<evidence type="ECO:0000259" key="18">
    <source>
        <dbReference type="PROSITE" id="PS51352"/>
    </source>
</evidence>
<organism evidence="19 20">
    <name type="scientific">Loxostege sticticalis</name>
    <name type="common">Beet webworm moth</name>
    <dbReference type="NCBI Taxonomy" id="481309"/>
    <lineage>
        <taxon>Eukaryota</taxon>
        <taxon>Metazoa</taxon>
        <taxon>Ecdysozoa</taxon>
        <taxon>Arthropoda</taxon>
        <taxon>Hexapoda</taxon>
        <taxon>Insecta</taxon>
        <taxon>Pterygota</taxon>
        <taxon>Neoptera</taxon>
        <taxon>Endopterygota</taxon>
        <taxon>Lepidoptera</taxon>
        <taxon>Glossata</taxon>
        <taxon>Ditrysia</taxon>
        <taxon>Pyraloidea</taxon>
        <taxon>Crambidae</taxon>
        <taxon>Pyraustinae</taxon>
        <taxon>Loxostege</taxon>
    </lineage>
</organism>
<keyword evidence="8" id="KW-0547">Nucleotide-binding</keyword>
<dbReference type="Pfam" id="PF00085">
    <property type="entry name" value="Thioredoxin"/>
    <property type="match status" value="2"/>
</dbReference>
<dbReference type="InterPro" id="IPR036249">
    <property type="entry name" value="Thioredoxin-like_sf"/>
</dbReference>
<dbReference type="PROSITE" id="PS00211">
    <property type="entry name" value="ABC_TRANSPORTER_1"/>
    <property type="match status" value="1"/>
</dbReference>
<gene>
    <name evidence="19" type="ORF">ABMA27_001896</name>
</gene>
<comment type="caution">
    <text evidence="19">The sequence shown here is derived from an EMBL/GenBank/DDBJ whole genome shotgun (WGS) entry which is preliminary data.</text>
</comment>
<dbReference type="SUPFAM" id="SSF52540">
    <property type="entry name" value="P-loop containing nucleoside triphosphate hydrolases"/>
    <property type="match status" value="1"/>
</dbReference>
<evidence type="ECO:0000256" key="2">
    <source>
        <dbReference type="ARBA" id="ARBA00004163"/>
    </source>
</evidence>
<dbReference type="PANTHER" id="PTHR48041:SF32">
    <property type="entry name" value="PROTEIN WHITE-LIKE PROTEIN"/>
    <property type="match status" value="1"/>
</dbReference>
<accession>A0ABR3HVT5</accession>
<evidence type="ECO:0000256" key="5">
    <source>
        <dbReference type="ARBA" id="ARBA00020921"/>
    </source>
</evidence>
<feature type="transmembrane region" description="Helical" evidence="15">
    <location>
        <begin position="446"/>
        <end position="470"/>
    </location>
</feature>
<dbReference type="Pfam" id="PF00226">
    <property type="entry name" value="DnaJ"/>
    <property type="match status" value="1"/>
</dbReference>
<dbReference type="Pfam" id="PF01061">
    <property type="entry name" value="ABC2_membrane"/>
    <property type="match status" value="1"/>
</dbReference>
<evidence type="ECO:0000256" key="14">
    <source>
        <dbReference type="ARBA" id="ARBA00035043"/>
    </source>
</evidence>
<keyword evidence="7 15" id="KW-0812">Transmembrane</keyword>
<feature type="domain" description="J" evidence="16">
    <location>
        <begin position="567"/>
        <end position="631"/>
    </location>
</feature>
<reference evidence="19 20" key="1">
    <citation type="submission" date="2024-06" db="EMBL/GenBank/DDBJ databases">
        <title>A chromosome-level genome assembly of beet webworm, Loxostege sticticalis.</title>
        <authorList>
            <person name="Zhang Y."/>
        </authorList>
    </citation>
    <scope>NUCLEOTIDE SEQUENCE [LARGE SCALE GENOMIC DNA]</scope>
    <source>
        <strain evidence="19">AQ026</strain>
        <tissue evidence="19">Whole body</tissue>
    </source>
</reference>
<evidence type="ECO:0000256" key="4">
    <source>
        <dbReference type="ARBA" id="ARBA00020920"/>
    </source>
</evidence>
<evidence type="ECO:0000256" key="7">
    <source>
        <dbReference type="ARBA" id="ARBA00022692"/>
    </source>
</evidence>
<feature type="transmembrane region" description="Helical" evidence="15">
    <location>
        <begin position="482"/>
        <end position="503"/>
    </location>
</feature>
<evidence type="ECO:0000259" key="17">
    <source>
        <dbReference type="PROSITE" id="PS50893"/>
    </source>
</evidence>
<keyword evidence="11" id="KW-0072">Autophagy</keyword>
<evidence type="ECO:0000259" key="16">
    <source>
        <dbReference type="PROSITE" id="PS50076"/>
    </source>
</evidence>
<feature type="transmembrane region" description="Helical" evidence="15">
    <location>
        <begin position="369"/>
        <end position="392"/>
    </location>
</feature>
<evidence type="ECO:0000256" key="10">
    <source>
        <dbReference type="ARBA" id="ARBA00022989"/>
    </source>
</evidence>
<dbReference type="Gene3D" id="1.10.287.110">
    <property type="entry name" value="DnaJ domain"/>
    <property type="match status" value="1"/>
</dbReference>
<dbReference type="EMBL" id="JBEUOH010000012">
    <property type="protein sequence ID" value="KAL0880678.1"/>
    <property type="molecule type" value="Genomic_DNA"/>
</dbReference>
<dbReference type="InterPro" id="IPR003593">
    <property type="entry name" value="AAA+_ATPase"/>
</dbReference>
<dbReference type="PROSITE" id="PS00636">
    <property type="entry name" value="DNAJ_1"/>
    <property type="match status" value="1"/>
</dbReference>
<dbReference type="InterPro" id="IPR013766">
    <property type="entry name" value="Thioredoxin_domain"/>
</dbReference>
<evidence type="ECO:0000256" key="9">
    <source>
        <dbReference type="ARBA" id="ARBA00022840"/>
    </source>
</evidence>
<evidence type="ECO:0000256" key="12">
    <source>
        <dbReference type="ARBA" id="ARBA00023136"/>
    </source>
</evidence>
<dbReference type="PROSITE" id="PS50893">
    <property type="entry name" value="ABC_TRANSPORTER_2"/>
    <property type="match status" value="1"/>
</dbReference>
<comment type="function">
    <text evidence="13">Plays an important role in regulating the size of autophagosomes during the formation process.</text>
</comment>
<keyword evidence="6" id="KW-0813">Transport</keyword>
<dbReference type="InterPro" id="IPR036869">
    <property type="entry name" value="J_dom_sf"/>
</dbReference>
<dbReference type="Proteomes" id="UP001549920">
    <property type="component" value="Unassembled WGS sequence"/>
</dbReference>
<keyword evidence="9" id="KW-0067">ATP-binding</keyword>
<dbReference type="PANTHER" id="PTHR48041">
    <property type="entry name" value="ABC TRANSPORTER G FAMILY MEMBER 28"/>
    <property type="match status" value="1"/>
</dbReference>
<evidence type="ECO:0000256" key="13">
    <source>
        <dbReference type="ARBA" id="ARBA00035002"/>
    </source>
</evidence>
<dbReference type="SMART" id="SM00271">
    <property type="entry name" value="DnaJ"/>
    <property type="match status" value="1"/>
</dbReference>
<dbReference type="InterPro" id="IPR018253">
    <property type="entry name" value="DnaJ_domain_CS"/>
</dbReference>
<sequence length="1327" mass="150460">MYFESLATLRSLDSKQRPRQKTILKGVSGLFKSGELTAIMGPSGAGKSSLMNALTGFSTHGVTGTIRGGDSVCELGKRERSLSSLKAYRKKSCYILQDDRLNPLFTVAELMKFAADMKLGNTLTDKLKLSVINEVLETLGLQGTENTRCSNLSGGQRKRLSIAVELIDNPPVVFLDEPTTGLDSSTSVQCIEMLKNLARDGRTIVCTIHQPTASVYSMFDQVYILADGMCIYHGSSSNTVPYLASVGLQCPKYHNPADYILEIANGEYGKFNEVLAERCTRHDWGEKVVPLEPVPPGKGDAFHCGKIAIVVNPPHELYKFGVLFRRCIIQQYRDWTVTHLKVLLHIVIGVLLGLLFEQAGNDGSKTFSNLGYLLVSIAYLCYTSLMPAVLKFPSELPVLKKENFNNWYNLKTYYAAILVTGIPMQIWYSFVYSAPSYFLTGQPPEFARFFMFVMVLANVTLLADAIGNVIGTCVNPINGTFLGAITTCAMIVFAGFLVLFAHMSHFMRVVSHASFMRYAFEALVLAMYSGGRAPLPCPETTLYCHARYKLIVISLLLLEMVNLSEVSYYEILGVSKQATTQEIRQAYKKLAVKFHPDKNSNINEQEKFIEISEAYETLKDPEKRQNYDRHGSYPSYTRKYDHRSQSEYNTLFYNGLYHDDPFVDTLTGQTFYSYLNEGFHFINFYSPFCPPCQLLVEDWKKLAEIYKGIVKVGAVNCKYHNSFCYNSMRIASYPSLLFYPNGKHGNFVYYRGERTLEALDQFVMAYLSSRVHIPVVSRLRTDKPMAYVLGANRIERAALTRVAYHLNGLVNVVLLLDESLREKLTKNDYATVVFKYNEITKEIESTEEKELLKELVSSLPKIDQIGPDELKDIRNRLRSSLKSPWVLYFSSKGQDRLQLYQMRVAFPDMYFAEIDCDKWSELCASLQVDDAPAWGVMKVGGAYQRAPPTADVRAFIQAAPAAANLHTLSAAELARILAGDVGMWVLVVVPYRLSWEHIVEPFTETSLQYLDSDDISFGIMECTINTDKHCRELASDQPAILVLLRGERHYYNNKIDSHHLTEFINLLIDSHDMEIDEQQVLEVMDVVGRQHHWLVAFLPARCGRACDHLAHEWRRVLHKLRPLESVRVGMLRCTEGVGEFCANVRSPSARLYPLGASHHYTVSLQQLSEAPYILEWALEHIDESVLKLNWHSFMSSVAVEDLNPASGKKPWLVYFHSPRCYRCYEMFADFAITGITLKKALNVGKVNCLTDRGLCQNEQITSYPSLRLYLNRNHRQTFSSVVNLQLKDHQQLVHEVRRHLGRYDQSLLDEVDLGVRTQGIHAKHDEF</sequence>
<dbReference type="CDD" id="cd06257">
    <property type="entry name" value="DnaJ"/>
    <property type="match status" value="1"/>
</dbReference>
<dbReference type="PROSITE" id="PS50076">
    <property type="entry name" value="DNAJ_2"/>
    <property type="match status" value="1"/>
</dbReference>
<feature type="transmembrane region" description="Helical" evidence="15">
    <location>
        <begin position="335"/>
        <end position="357"/>
    </location>
</feature>
<keyword evidence="10 15" id="KW-1133">Transmembrane helix</keyword>
<protein>
    <recommendedName>
        <fullName evidence="4">DnaJ homolog subfamily C member 10</fullName>
    </recommendedName>
    <alternativeName>
        <fullName evidence="5">DnaJ homolog subfamily C member 16</fullName>
    </alternativeName>
    <alternativeName>
        <fullName evidence="14">Endoplasmic reticulum DNA J domain-containing protein 8</fullName>
    </alternativeName>
</protein>
<dbReference type="PRINTS" id="PR00625">
    <property type="entry name" value="JDOMAIN"/>
</dbReference>
<dbReference type="Pfam" id="PF19055">
    <property type="entry name" value="ABC2_membrane_7"/>
    <property type="match status" value="1"/>
</dbReference>
<dbReference type="InterPro" id="IPR027417">
    <property type="entry name" value="P-loop_NTPase"/>
</dbReference>
<evidence type="ECO:0000256" key="11">
    <source>
        <dbReference type="ARBA" id="ARBA00023006"/>
    </source>
</evidence>
<dbReference type="InterPro" id="IPR003439">
    <property type="entry name" value="ABC_transporter-like_ATP-bd"/>
</dbReference>
<dbReference type="SUPFAM" id="SSF52833">
    <property type="entry name" value="Thioredoxin-like"/>
    <property type="match status" value="2"/>
</dbReference>
<evidence type="ECO:0000256" key="8">
    <source>
        <dbReference type="ARBA" id="ARBA00022741"/>
    </source>
</evidence>
<evidence type="ECO:0000313" key="20">
    <source>
        <dbReference type="Proteomes" id="UP001549920"/>
    </source>
</evidence>
<feature type="domain" description="ABC transporter" evidence="17">
    <location>
        <begin position="9"/>
        <end position="252"/>
    </location>
</feature>
<dbReference type="Gene3D" id="3.40.30.10">
    <property type="entry name" value="Glutaredoxin"/>
    <property type="match status" value="4"/>
</dbReference>
<dbReference type="CDD" id="cd02961">
    <property type="entry name" value="PDI_a_family"/>
    <property type="match status" value="1"/>
</dbReference>
<evidence type="ECO:0000256" key="6">
    <source>
        <dbReference type="ARBA" id="ARBA00022448"/>
    </source>
</evidence>
<dbReference type="InterPro" id="IPR043926">
    <property type="entry name" value="ABCG_dom"/>
</dbReference>
<dbReference type="PROSITE" id="PS51352">
    <property type="entry name" value="THIOREDOXIN_2"/>
    <property type="match status" value="1"/>
</dbReference>
<dbReference type="SUPFAM" id="SSF46565">
    <property type="entry name" value="Chaperone J-domain"/>
    <property type="match status" value="1"/>
</dbReference>
<comment type="similarity">
    <text evidence="3">Belongs to the ABC transporter superfamily. ABCG family. Eye pigment precursor importer (TC 3.A.1.204) subfamily.</text>
</comment>
<comment type="subcellular location">
    <subcellularLocation>
        <location evidence="2">Endoplasmic reticulum membrane</location>
        <topology evidence="2">Single-pass type IV membrane protein</topology>
    </subcellularLocation>
    <subcellularLocation>
        <location evidence="1">Membrane</location>
        <topology evidence="1">Multi-pass membrane protein</topology>
    </subcellularLocation>
</comment>
<dbReference type="InterPro" id="IPR001623">
    <property type="entry name" value="DnaJ_domain"/>
</dbReference>
<dbReference type="CDD" id="cd03213">
    <property type="entry name" value="ABCG_EPDR"/>
    <property type="match status" value="1"/>
</dbReference>
<keyword evidence="20" id="KW-1185">Reference proteome</keyword>
<dbReference type="SMART" id="SM00382">
    <property type="entry name" value="AAA"/>
    <property type="match status" value="1"/>
</dbReference>
<dbReference type="Pfam" id="PF00005">
    <property type="entry name" value="ABC_tran"/>
    <property type="match status" value="1"/>
</dbReference>
<evidence type="ECO:0000256" key="1">
    <source>
        <dbReference type="ARBA" id="ARBA00004141"/>
    </source>
</evidence>